<dbReference type="InterPro" id="IPR011009">
    <property type="entry name" value="Kinase-like_dom_sf"/>
</dbReference>
<dbReference type="GO" id="GO:0000077">
    <property type="term" value="P:DNA damage checkpoint signaling"/>
    <property type="evidence" value="ECO:0007669"/>
    <property type="project" value="TreeGrafter"/>
</dbReference>
<dbReference type="InterPro" id="IPR003152">
    <property type="entry name" value="FATC_dom"/>
</dbReference>
<dbReference type="Gene3D" id="1.10.1070.11">
    <property type="entry name" value="Phosphatidylinositol 3-/4-kinase, catalytic domain"/>
    <property type="match status" value="1"/>
</dbReference>
<reference evidence="7" key="1">
    <citation type="journal article" date="2012" name="Proc. Natl. Acad. Sci. U.S.A.">
        <title>Antigenic diversity is generated by distinct evolutionary mechanisms in African trypanosome species.</title>
        <authorList>
            <person name="Jackson A.P."/>
            <person name="Berry A."/>
            <person name="Aslett M."/>
            <person name="Allison H.C."/>
            <person name="Burton P."/>
            <person name="Vavrova-Anderson J."/>
            <person name="Brown R."/>
            <person name="Browne H."/>
            <person name="Corton N."/>
            <person name="Hauser H."/>
            <person name="Gamble J."/>
            <person name="Gilderthorp R."/>
            <person name="Marcello L."/>
            <person name="McQuillan J."/>
            <person name="Otto T.D."/>
            <person name="Quail M.A."/>
            <person name="Sanders M.J."/>
            <person name="van Tonder A."/>
            <person name="Ginger M.L."/>
            <person name="Field M.C."/>
            <person name="Barry J.D."/>
            <person name="Hertz-Fowler C."/>
            <person name="Berriman M."/>
        </authorList>
    </citation>
    <scope>NUCLEOTIDE SEQUENCE</scope>
    <source>
        <strain evidence="7">IL3000</strain>
    </source>
</reference>
<dbReference type="GO" id="GO:0004674">
    <property type="term" value="F:protein serine/threonine kinase activity"/>
    <property type="evidence" value="ECO:0007669"/>
    <property type="project" value="UniProtKB-KW"/>
</dbReference>
<gene>
    <name evidence="7" type="ORF">TCIL3000_11_14950</name>
</gene>
<dbReference type="InterPro" id="IPR050517">
    <property type="entry name" value="DDR_Repair_Kinase"/>
</dbReference>
<dbReference type="GO" id="GO:0005634">
    <property type="term" value="C:nucleus"/>
    <property type="evidence" value="ECO:0007669"/>
    <property type="project" value="UniProtKB-SubCell"/>
</dbReference>
<keyword evidence="4" id="KW-0539">Nucleus</keyword>
<keyword evidence="2" id="KW-0418">Kinase</keyword>
<dbReference type="GO" id="GO:0000723">
    <property type="term" value="P:telomere maintenance"/>
    <property type="evidence" value="ECO:0007669"/>
    <property type="project" value="TreeGrafter"/>
</dbReference>
<dbReference type="AlphaFoldDB" id="G0V2V5"/>
<proteinExistence type="predicted"/>
<dbReference type="Pfam" id="PF02260">
    <property type="entry name" value="FATC"/>
    <property type="match status" value="1"/>
</dbReference>
<evidence type="ECO:0000259" key="6">
    <source>
        <dbReference type="PROSITE" id="PS51190"/>
    </source>
</evidence>
<name>G0V2V5_TRYCI</name>
<protein>
    <submittedName>
        <fullName evidence="7">Uncharacterized protein TCIL3000_11_14950</fullName>
    </submittedName>
</protein>
<evidence type="ECO:0000256" key="2">
    <source>
        <dbReference type="ARBA" id="ARBA00022527"/>
    </source>
</evidence>
<sequence length="172" mass="19509">MVGHIVGLGDRHGENIMLDVRSGEAVHVDFACMFDKGETLEVAERVRFRLTQNVVDGMGILGVDGPFRACCHGALRCQMKNKTAIMSVVETLLHDPLVEWMREHTKRHRATNPKQLIGRVSRRLDGFLDLYNLNNEKDALALGCEGQVSRLISHCSAIENLSEMYIWWMAWM</sequence>
<dbReference type="SMART" id="SM01343">
    <property type="entry name" value="FATC"/>
    <property type="match status" value="1"/>
</dbReference>
<dbReference type="GO" id="GO:0005694">
    <property type="term" value="C:chromosome"/>
    <property type="evidence" value="ECO:0007669"/>
    <property type="project" value="TreeGrafter"/>
</dbReference>
<dbReference type="VEuPathDB" id="TriTrypDB:TcIL3000.11.14950"/>
<dbReference type="GO" id="GO:0006281">
    <property type="term" value="P:DNA repair"/>
    <property type="evidence" value="ECO:0007669"/>
    <property type="project" value="TreeGrafter"/>
</dbReference>
<dbReference type="SMART" id="SM00146">
    <property type="entry name" value="PI3Kc"/>
    <property type="match status" value="1"/>
</dbReference>
<dbReference type="SUPFAM" id="SSF56112">
    <property type="entry name" value="Protein kinase-like (PK-like)"/>
    <property type="match status" value="1"/>
</dbReference>
<evidence type="ECO:0000256" key="3">
    <source>
        <dbReference type="ARBA" id="ARBA00022763"/>
    </source>
</evidence>
<evidence type="ECO:0000313" key="7">
    <source>
        <dbReference type="EMBL" id="CCC95978.1"/>
    </source>
</evidence>
<dbReference type="PROSITE" id="PS50290">
    <property type="entry name" value="PI3_4_KINASE_3"/>
    <property type="match status" value="1"/>
</dbReference>
<dbReference type="EMBL" id="HE575324">
    <property type="protein sequence ID" value="CCC95978.1"/>
    <property type="molecule type" value="Genomic_DNA"/>
</dbReference>
<dbReference type="PANTHER" id="PTHR11139">
    <property type="entry name" value="ATAXIA TELANGIECTASIA MUTATED ATM -RELATED"/>
    <property type="match status" value="1"/>
</dbReference>
<keyword evidence="3" id="KW-0227">DNA damage</keyword>
<dbReference type="Pfam" id="PF00454">
    <property type="entry name" value="PI3_PI4_kinase"/>
    <property type="match status" value="1"/>
</dbReference>
<keyword evidence="2" id="KW-0808">Transferase</keyword>
<feature type="domain" description="PI3K/PI4K catalytic" evidence="5">
    <location>
        <begin position="1"/>
        <end position="142"/>
    </location>
</feature>
<dbReference type="InterPro" id="IPR036940">
    <property type="entry name" value="PI3/4_kinase_cat_sf"/>
</dbReference>
<accession>G0V2V5</accession>
<evidence type="ECO:0000256" key="1">
    <source>
        <dbReference type="ARBA" id="ARBA00004123"/>
    </source>
</evidence>
<dbReference type="PROSITE" id="PS51190">
    <property type="entry name" value="FATC"/>
    <property type="match status" value="1"/>
</dbReference>
<evidence type="ECO:0000256" key="4">
    <source>
        <dbReference type="ARBA" id="ARBA00023242"/>
    </source>
</evidence>
<evidence type="ECO:0000259" key="5">
    <source>
        <dbReference type="PROSITE" id="PS50290"/>
    </source>
</evidence>
<keyword evidence="2" id="KW-0723">Serine/threonine-protein kinase</keyword>
<feature type="domain" description="FATC" evidence="6">
    <location>
        <begin position="140"/>
        <end position="172"/>
    </location>
</feature>
<dbReference type="InterPro" id="IPR000403">
    <property type="entry name" value="PI3/4_kinase_cat_dom"/>
</dbReference>
<dbReference type="PANTHER" id="PTHR11139:SF69">
    <property type="entry name" value="SERINE_THREONINE-PROTEIN KINASE ATR"/>
    <property type="match status" value="1"/>
</dbReference>
<organism evidence="7">
    <name type="scientific">Trypanosoma congolense (strain IL3000)</name>
    <dbReference type="NCBI Taxonomy" id="1068625"/>
    <lineage>
        <taxon>Eukaryota</taxon>
        <taxon>Discoba</taxon>
        <taxon>Euglenozoa</taxon>
        <taxon>Kinetoplastea</taxon>
        <taxon>Metakinetoplastina</taxon>
        <taxon>Trypanosomatida</taxon>
        <taxon>Trypanosomatidae</taxon>
        <taxon>Trypanosoma</taxon>
        <taxon>Nannomonas</taxon>
    </lineage>
</organism>
<comment type="subcellular location">
    <subcellularLocation>
        <location evidence="1">Nucleus</location>
    </subcellularLocation>
</comment>